<dbReference type="AlphaFoldDB" id="A0A918YMD3"/>
<evidence type="ECO:0008006" key="4">
    <source>
        <dbReference type="Google" id="ProtNLM"/>
    </source>
</evidence>
<dbReference type="Proteomes" id="UP000655443">
    <property type="component" value="Unassembled WGS sequence"/>
</dbReference>
<evidence type="ECO:0000256" key="1">
    <source>
        <dbReference type="SAM" id="MobiDB-lite"/>
    </source>
</evidence>
<comment type="caution">
    <text evidence="2">The sequence shown here is derived from an EMBL/GenBank/DDBJ whole genome shotgun (WGS) entry which is preliminary data.</text>
</comment>
<dbReference type="EMBL" id="BMVG01000017">
    <property type="protein sequence ID" value="GHE08561.1"/>
    <property type="molecule type" value="Genomic_DNA"/>
</dbReference>
<organism evidence="2 3">
    <name type="scientific">Streptomyces alanosinicus</name>
    <dbReference type="NCBI Taxonomy" id="68171"/>
    <lineage>
        <taxon>Bacteria</taxon>
        <taxon>Bacillati</taxon>
        <taxon>Actinomycetota</taxon>
        <taxon>Actinomycetes</taxon>
        <taxon>Kitasatosporales</taxon>
        <taxon>Streptomycetaceae</taxon>
        <taxon>Streptomyces</taxon>
    </lineage>
</organism>
<sequence>MFDPSSRYRDVPVATYVDDQGRARPWVNLRIPPATGPTTGYLVRAHDRLDMLAARAYGDAGAWWHIADANPATAADGPAAMLDSPGSRIDLPQPVSAEVLP</sequence>
<protein>
    <recommendedName>
        <fullName evidence="4">LysM domain-containing protein</fullName>
    </recommendedName>
</protein>
<evidence type="ECO:0000313" key="3">
    <source>
        <dbReference type="Proteomes" id="UP000655443"/>
    </source>
</evidence>
<dbReference type="RefSeq" id="WP_189956568.1">
    <property type="nucleotide sequence ID" value="NZ_BMVG01000017.1"/>
</dbReference>
<proteinExistence type="predicted"/>
<gene>
    <name evidence="2" type="ORF">GCM10010339_57790</name>
</gene>
<keyword evidence="3" id="KW-1185">Reference proteome</keyword>
<reference evidence="2" key="1">
    <citation type="journal article" date="2014" name="Int. J. Syst. Evol. Microbiol.">
        <title>Complete genome sequence of Corynebacterium casei LMG S-19264T (=DSM 44701T), isolated from a smear-ripened cheese.</title>
        <authorList>
            <consortium name="US DOE Joint Genome Institute (JGI-PGF)"/>
            <person name="Walter F."/>
            <person name="Albersmeier A."/>
            <person name="Kalinowski J."/>
            <person name="Ruckert C."/>
        </authorList>
    </citation>
    <scope>NUCLEOTIDE SEQUENCE</scope>
    <source>
        <strain evidence="2">JCM 4714</strain>
    </source>
</reference>
<accession>A0A918YMD3</accession>
<feature type="region of interest" description="Disordered" evidence="1">
    <location>
        <begin position="74"/>
        <end position="101"/>
    </location>
</feature>
<name>A0A918YMD3_9ACTN</name>
<evidence type="ECO:0000313" key="2">
    <source>
        <dbReference type="EMBL" id="GHE08561.1"/>
    </source>
</evidence>
<reference evidence="2" key="2">
    <citation type="submission" date="2020-09" db="EMBL/GenBank/DDBJ databases">
        <authorList>
            <person name="Sun Q."/>
            <person name="Ohkuma M."/>
        </authorList>
    </citation>
    <scope>NUCLEOTIDE SEQUENCE</scope>
    <source>
        <strain evidence="2">JCM 4714</strain>
    </source>
</reference>